<dbReference type="GO" id="GO:0031267">
    <property type="term" value="F:small GTPase binding"/>
    <property type="evidence" value="ECO:0007669"/>
    <property type="project" value="TreeGrafter"/>
</dbReference>
<dbReference type="GO" id="GO:0048471">
    <property type="term" value="C:perinuclear region of cytoplasm"/>
    <property type="evidence" value="ECO:0007669"/>
    <property type="project" value="TreeGrafter"/>
</dbReference>
<accession>A0A7S1JCK3</accession>
<dbReference type="AlphaFoldDB" id="A0A7S1JCK3"/>
<dbReference type="SMART" id="SM00368">
    <property type="entry name" value="LRR_RI"/>
    <property type="match status" value="14"/>
</dbReference>
<protein>
    <submittedName>
        <fullName evidence="1">Uncharacterized protein</fullName>
    </submittedName>
</protein>
<dbReference type="SUPFAM" id="SSF52047">
    <property type="entry name" value="RNI-like"/>
    <property type="match status" value="2"/>
</dbReference>
<dbReference type="GO" id="GO:0005096">
    <property type="term" value="F:GTPase activator activity"/>
    <property type="evidence" value="ECO:0007669"/>
    <property type="project" value="UniProtKB-KW"/>
</dbReference>
<dbReference type="GO" id="GO:0006913">
    <property type="term" value="P:nucleocytoplasmic transport"/>
    <property type="evidence" value="ECO:0007669"/>
    <property type="project" value="TreeGrafter"/>
</dbReference>
<dbReference type="EMBL" id="HBGA01136409">
    <property type="protein sequence ID" value="CAD9039365.1"/>
    <property type="molecule type" value="Transcribed_RNA"/>
</dbReference>
<dbReference type="InterPro" id="IPR032675">
    <property type="entry name" value="LRR_dom_sf"/>
</dbReference>
<dbReference type="Gene3D" id="3.80.10.10">
    <property type="entry name" value="Ribonuclease Inhibitor"/>
    <property type="match status" value="5"/>
</dbReference>
<dbReference type="InterPro" id="IPR001611">
    <property type="entry name" value="Leu-rich_rpt"/>
</dbReference>
<dbReference type="InterPro" id="IPR027038">
    <property type="entry name" value="RanGap"/>
</dbReference>
<evidence type="ECO:0000313" key="1">
    <source>
        <dbReference type="EMBL" id="CAD9039365.1"/>
    </source>
</evidence>
<organism evidence="1">
    <name type="scientific">Eutreptiella gymnastica</name>
    <dbReference type="NCBI Taxonomy" id="73025"/>
    <lineage>
        <taxon>Eukaryota</taxon>
        <taxon>Discoba</taxon>
        <taxon>Euglenozoa</taxon>
        <taxon>Euglenida</taxon>
        <taxon>Spirocuta</taxon>
        <taxon>Euglenophyceae</taxon>
        <taxon>Eutreptiales</taxon>
        <taxon>Eutreptiaceae</taxon>
        <taxon>Eutreptiella</taxon>
    </lineage>
</organism>
<dbReference type="GO" id="GO:0005829">
    <property type="term" value="C:cytosol"/>
    <property type="evidence" value="ECO:0007669"/>
    <property type="project" value="TreeGrafter"/>
</dbReference>
<reference evidence="1" key="1">
    <citation type="submission" date="2021-01" db="EMBL/GenBank/DDBJ databases">
        <authorList>
            <person name="Corre E."/>
            <person name="Pelletier E."/>
            <person name="Niang G."/>
            <person name="Scheremetjew M."/>
            <person name="Finn R."/>
            <person name="Kale V."/>
            <person name="Holt S."/>
            <person name="Cochrane G."/>
            <person name="Meng A."/>
            <person name="Brown T."/>
            <person name="Cohen L."/>
        </authorList>
    </citation>
    <scope>NUCLEOTIDE SEQUENCE</scope>
    <source>
        <strain evidence="1">NIES-381</strain>
    </source>
</reference>
<proteinExistence type="predicted"/>
<dbReference type="PANTHER" id="PTHR24113">
    <property type="entry name" value="RAN GTPASE-ACTIVATING PROTEIN 1"/>
    <property type="match status" value="1"/>
</dbReference>
<dbReference type="Pfam" id="PF13516">
    <property type="entry name" value="LRR_6"/>
    <property type="match status" value="11"/>
</dbReference>
<sequence>MGSKTSKDASKVFVDPNERYTAKQRQPGNWGWWANDVIKRIGQDDPNLGVVRLPAILLGSDGVREVVAALQANYTVRELDAARNQFNATAVLPVARCLVANTHLHTLNLNFNPLGPEGLRHFLEPLLHNEYLETLHLNTCGLGVAGAKTMAAIIQFNNSITDLDLSGNNFEAKGALHIGSALAHTFCLKRLRMGRNDIGDGGTKDLAQGLNRNRSLKLLDLSSNNIGPKGIRNFATLLEDISCGLEVLDLSHNFLAADGCRALMERLPHLKDLRILNLRNNEIGNEGVYYVNCAILHEACQKCKLDALDVSENSITADGLNYVCEILDERPDIRHLDITSNSIGEIGGGTLVDCLQENKGIVTLFFGSTDVSSEQSKEIQDRVEANREAQGLPIVGGVSRRGRNRPTFGSVDMDFKEVMLDKSIDLKALCADKAVNLACLGLSGLNIAKELATALLLTSSVTHLDLMGNKLKTDDAQVLAAALVHCPRLKVLKLSSNQLLDTGARAIAKLVAKTKSLTSLDLTYNQIGDSGAEDMALAMNRNKSLRVLAMEWNEIKRLDRVNDMLTTNTLLHTLRLSGNRIGNSGVTTLCSGCLQTNNYLTSLDLSLNGIQDDGGSDLRKLMLTNTSLMHITLSRNQISSDTVASIETCADRNLAAHGHRLEGLEGVDIPIVARGG</sequence>
<name>A0A7S1JCK3_9EUGL</name>
<gene>
    <name evidence="1" type="ORF">EGYM00392_LOCUS50531</name>
</gene>
<dbReference type="GO" id="GO:0005634">
    <property type="term" value="C:nucleus"/>
    <property type="evidence" value="ECO:0007669"/>
    <property type="project" value="TreeGrafter"/>
</dbReference>
<dbReference type="PANTHER" id="PTHR24113:SF15">
    <property type="entry name" value="NACHT DOMAIN-CONTAINING PROTEIN"/>
    <property type="match status" value="1"/>
</dbReference>